<accession>A0A7G9YYS8</accession>
<evidence type="ECO:0000313" key="2">
    <source>
        <dbReference type="EMBL" id="QNO53162.1"/>
    </source>
</evidence>
<gene>
    <name evidence="2" type="ORF">NDOAJMFA_00012</name>
</gene>
<name>A0A7G9YYS8_9EURY</name>
<dbReference type="EMBL" id="MT631533">
    <property type="protein sequence ID" value="QNO53162.1"/>
    <property type="molecule type" value="Genomic_DNA"/>
</dbReference>
<feature type="transmembrane region" description="Helical" evidence="1">
    <location>
        <begin position="7"/>
        <end position="24"/>
    </location>
</feature>
<reference evidence="2" key="1">
    <citation type="submission" date="2020-06" db="EMBL/GenBank/DDBJ databases">
        <title>Unique genomic features of the anaerobic methanotrophic archaea.</title>
        <authorList>
            <person name="Chadwick G.L."/>
            <person name="Skennerton C.T."/>
            <person name="Laso-Perez R."/>
            <person name="Leu A.O."/>
            <person name="Speth D.R."/>
            <person name="Yu H."/>
            <person name="Morgan-Lang C."/>
            <person name="Hatzenpichler R."/>
            <person name="Goudeau D."/>
            <person name="Malmstrom R."/>
            <person name="Brazelton W.J."/>
            <person name="Woyke T."/>
            <person name="Hallam S.J."/>
            <person name="Tyson G.W."/>
            <person name="Wegener G."/>
            <person name="Boetius A."/>
            <person name="Orphan V."/>
        </authorList>
    </citation>
    <scope>NUCLEOTIDE SEQUENCE</scope>
</reference>
<proteinExistence type="predicted"/>
<feature type="transmembrane region" description="Helical" evidence="1">
    <location>
        <begin position="30"/>
        <end position="50"/>
    </location>
</feature>
<keyword evidence="1" id="KW-0472">Membrane</keyword>
<evidence type="ECO:0000256" key="1">
    <source>
        <dbReference type="SAM" id="Phobius"/>
    </source>
</evidence>
<keyword evidence="1" id="KW-1133">Transmembrane helix</keyword>
<keyword evidence="1" id="KW-0812">Transmembrane</keyword>
<dbReference type="AlphaFoldDB" id="A0A7G9YYS8"/>
<protein>
    <submittedName>
        <fullName evidence="2">Uncharacterized protein</fullName>
    </submittedName>
</protein>
<organism evidence="2">
    <name type="scientific">Candidatus Methanophagaceae archaeon ANME-1 ERB6</name>
    <dbReference type="NCBI Taxonomy" id="2759912"/>
    <lineage>
        <taxon>Archaea</taxon>
        <taxon>Methanobacteriati</taxon>
        <taxon>Methanobacteriota</taxon>
        <taxon>Stenosarchaea group</taxon>
        <taxon>Methanomicrobia</taxon>
        <taxon>Candidatus Methanophagales</taxon>
        <taxon>Candidatus Methanophagaceae</taxon>
    </lineage>
</organism>
<sequence>MKEYGEILLGVVLAILGIAGIWHFRAEVLAVILGVIGIIVLMVGAVFLMIGVSDVREKGEEEIEMEVEAESGTEEEEKSE</sequence>